<proteinExistence type="predicted"/>
<sequence>MKKSIFISLLLAFSLTGCGASQTIHQFEQNPQKVCVAVHKDVREGVLKTIKSQFEAHNIQVTTLAANYNLSHGRYSPLLLSDKTNNCDAIVFYTANWNWDLALYMSFANIWATDKTMTHRLADAKYIGGKGFNFGKFINADEKIRELVDKVLVSGLKSGT</sequence>
<accession>A0ABS5I0F0</accession>
<evidence type="ECO:0008006" key="4">
    <source>
        <dbReference type="Google" id="ProtNLM"/>
    </source>
</evidence>
<comment type="caution">
    <text evidence="2">The sequence shown here is derived from an EMBL/GenBank/DDBJ whole genome shotgun (WGS) entry which is preliminary data.</text>
</comment>
<dbReference type="NCBIfam" id="NF040519">
    <property type="entry name" value="Sbal_3080_fam"/>
    <property type="match status" value="1"/>
</dbReference>
<gene>
    <name evidence="2" type="ORF">G3R48_05820</name>
</gene>
<keyword evidence="1" id="KW-0732">Signal</keyword>
<organism evidence="2 3">
    <name type="scientific">Shewanella intestini</name>
    <dbReference type="NCBI Taxonomy" id="2017544"/>
    <lineage>
        <taxon>Bacteria</taxon>
        <taxon>Pseudomonadati</taxon>
        <taxon>Pseudomonadota</taxon>
        <taxon>Gammaproteobacteria</taxon>
        <taxon>Alteromonadales</taxon>
        <taxon>Shewanellaceae</taxon>
        <taxon>Shewanella</taxon>
    </lineage>
</organism>
<reference evidence="2 3" key="1">
    <citation type="submission" date="2020-02" db="EMBL/GenBank/DDBJ databases">
        <title>Shewanella WXL01 sp. nov., a marine bacterium isolated from green algae in Luhuitou Fringing Reef (Northern South China Sea).</title>
        <authorList>
            <person name="Wang X."/>
        </authorList>
    </citation>
    <scope>NUCLEOTIDE SEQUENCE [LARGE SCALE GENOMIC DNA]</scope>
    <source>
        <strain evidence="2 3">MCCC 1A01895</strain>
    </source>
</reference>
<evidence type="ECO:0000313" key="3">
    <source>
        <dbReference type="Proteomes" id="UP000811844"/>
    </source>
</evidence>
<name>A0ABS5I0F0_9GAMM</name>
<keyword evidence="3" id="KW-1185">Reference proteome</keyword>
<feature type="chain" id="PRO_5046071716" description="Lipoprotein" evidence="1">
    <location>
        <begin position="20"/>
        <end position="160"/>
    </location>
</feature>
<feature type="signal peptide" evidence="1">
    <location>
        <begin position="1"/>
        <end position="19"/>
    </location>
</feature>
<protein>
    <recommendedName>
        <fullName evidence="4">Lipoprotein</fullName>
    </recommendedName>
</protein>
<dbReference type="EMBL" id="JAAIKR010000004">
    <property type="protein sequence ID" value="MBR9727501.1"/>
    <property type="molecule type" value="Genomic_DNA"/>
</dbReference>
<dbReference type="PROSITE" id="PS51257">
    <property type="entry name" value="PROKAR_LIPOPROTEIN"/>
    <property type="match status" value="1"/>
</dbReference>
<evidence type="ECO:0000256" key="1">
    <source>
        <dbReference type="SAM" id="SignalP"/>
    </source>
</evidence>
<dbReference type="Proteomes" id="UP000811844">
    <property type="component" value="Unassembled WGS sequence"/>
</dbReference>
<dbReference type="RefSeq" id="WP_153661995.1">
    <property type="nucleotide sequence ID" value="NZ_JAAIKR010000004.1"/>
</dbReference>
<evidence type="ECO:0000313" key="2">
    <source>
        <dbReference type="EMBL" id="MBR9727501.1"/>
    </source>
</evidence>